<dbReference type="PaxDb" id="547559-Nmag_0956"/>
<accession>D3SQQ2</accession>
<name>D3SQQ2_NATMM</name>
<evidence type="ECO:0000313" key="6">
    <source>
        <dbReference type="EMBL" id="ADD04540.1"/>
    </source>
</evidence>
<feature type="transmembrane region" description="Helical" evidence="5">
    <location>
        <begin position="129"/>
        <end position="162"/>
    </location>
</feature>
<evidence type="ECO:0000256" key="2">
    <source>
        <dbReference type="ARBA" id="ARBA00022692"/>
    </source>
</evidence>
<dbReference type="EMBL" id="CP001932">
    <property type="protein sequence ID" value="ADD04540.1"/>
    <property type="molecule type" value="Genomic_DNA"/>
</dbReference>
<dbReference type="GO" id="GO:0012505">
    <property type="term" value="C:endomembrane system"/>
    <property type="evidence" value="ECO:0007669"/>
    <property type="project" value="UniProtKB-SubCell"/>
</dbReference>
<keyword evidence="7" id="KW-1185">Reference proteome</keyword>
<sequence>MMESSSLESLSTIVFVVGGSALLINFVGVVASAVGATNYWPPGERDWRFYAQWTLSQVFTVSVLIVALLDWNSLGLPRLPSLLVGLVLFGSGFVVAIASGFDLGREETAGLTGELRTGGWYRYSRNPQYVGYVVASVGFALLANSVLVAVLCVIYVGWWLTLPFAEEPWLRKQYGREYEHYAERVPRFVGVETIRELIGARDRESTLTE</sequence>
<feature type="transmembrane region" description="Helical" evidence="5">
    <location>
        <begin position="81"/>
        <end position="101"/>
    </location>
</feature>
<reference evidence="6 7" key="2">
    <citation type="journal article" date="2012" name="BMC Genomics">
        <title>A comparative genomics perspective on the genetic content of the alkaliphilic haloarchaeon Natrialba magadii ATCC 43099T.</title>
        <authorList>
            <person name="Siddaramappa S."/>
            <person name="Challacombe J.F."/>
            <person name="Decastro R.E."/>
            <person name="Pfeiffer F."/>
            <person name="Sastre D.E."/>
            <person name="Gimenez M.I."/>
            <person name="Paggi R.A."/>
            <person name="Detter J.C."/>
            <person name="Davenport K.W."/>
            <person name="Goodwin L.A."/>
            <person name="Kyrpides N."/>
            <person name="Tapia R."/>
            <person name="Pitluck S."/>
            <person name="Lucas S."/>
            <person name="Woyke T."/>
            <person name="Maupin-Furlow J.A."/>
        </authorList>
    </citation>
    <scope>NUCLEOTIDE SEQUENCE [LARGE SCALE GENOMIC DNA]</scope>
    <source>
        <strain evidence="7">ATCC 43099 / DSM 3394 / CCM 3739 / CIP 104546 / IAM 13178 / JCM 8861 / NBRC 102185 / NCIMB 2190 / MS3</strain>
    </source>
</reference>
<evidence type="ECO:0000256" key="1">
    <source>
        <dbReference type="ARBA" id="ARBA00004127"/>
    </source>
</evidence>
<dbReference type="PROSITE" id="PS50244">
    <property type="entry name" value="S5A_REDUCTASE"/>
    <property type="match status" value="1"/>
</dbReference>
<dbReference type="STRING" id="547559.Nmag_0956"/>
<dbReference type="InterPro" id="IPR007318">
    <property type="entry name" value="Phopholipid_MeTrfase"/>
</dbReference>
<gene>
    <name evidence="6" type="ordered locus">Nmag_0956</name>
</gene>
<dbReference type="GeneID" id="8823786"/>
<organism evidence="6 7">
    <name type="scientific">Natrialba magadii (strain ATCC 43099 / DSM 3394 / CCM 3739 / CIP 104546 / IAM 13178 / JCM 8861 / NBRC 102185 / NCIMB 2190 / MS3)</name>
    <name type="common">Natronobacterium magadii</name>
    <dbReference type="NCBI Taxonomy" id="547559"/>
    <lineage>
        <taxon>Archaea</taxon>
        <taxon>Methanobacteriati</taxon>
        <taxon>Methanobacteriota</taxon>
        <taxon>Stenosarchaea group</taxon>
        <taxon>Halobacteria</taxon>
        <taxon>Halobacteriales</taxon>
        <taxon>Natrialbaceae</taxon>
        <taxon>Natrialba</taxon>
    </lineage>
</organism>
<feature type="transmembrane region" description="Helical" evidence="5">
    <location>
        <begin position="12"/>
        <end position="37"/>
    </location>
</feature>
<dbReference type="RefSeq" id="WP_012996445.1">
    <property type="nucleotide sequence ID" value="NC_013922.1"/>
</dbReference>
<proteinExistence type="predicted"/>
<dbReference type="eggNOG" id="arCOG03580">
    <property type="taxonomic scope" value="Archaea"/>
</dbReference>
<keyword evidence="3 5" id="KW-1133">Transmembrane helix</keyword>
<evidence type="ECO:0000256" key="3">
    <source>
        <dbReference type="ARBA" id="ARBA00022989"/>
    </source>
</evidence>
<reference evidence="7" key="1">
    <citation type="submission" date="2010-02" db="EMBL/GenBank/DDBJ databases">
        <title>Complete sequence of chromosome of Natrialba magadii ATCC 43099.</title>
        <authorList>
            <consortium name="US DOE Joint Genome Institute"/>
            <person name="Lucas S."/>
            <person name="Copeland A."/>
            <person name="Lapidus A."/>
            <person name="Cheng J.-F."/>
            <person name="Bruce D."/>
            <person name="Goodwin L."/>
            <person name="Pitluck S."/>
            <person name="Davenport K."/>
            <person name="Saunders E."/>
            <person name="Detter J.C."/>
            <person name="Han C."/>
            <person name="Tapia R."/>
            <person name="Land M."/>
            <person name="Hauser L."/>
            <person name="Kyrpides N."/>
            <person name="Mikhailova N."/>
            <person name="De Castro R.E."/>
            <person name="Maupin-Furlow J.A."/>
            <person name="Woyke T."/>
        </authorList>
    </citation>
    <scope>NUCLEOTIDE SEQUENCE [LARGE SCALE GENOMIC DNA]</scope>
    <source>
        <strain evidence="7">ATCC 43099 / DSM 3394 / CCM 3739 / CIP 104546 / IAM 13178 / JCM 8861 / NBRC 102185 / NCIMB 2190 / MS3</strain>
    </source>
</reference>
<evidence type="ECO:0000256" key="4">
    <source>
        <dbReference type="ARBA" id="ARBA00023136"/>
    </source>
</evidence>
<dbReference type="KEGG" id="nmg:Nmag_0956"/>
<dbReference type="HOGENOM" id="CLU_065200_2_0_2"/>
<dbReference type="AlphaFoldDB" id="D3SQQ2"/>
<protein>
    <submittedName>
        <fullName evidence="6">Uncharacterized protein</fullName>
    </submittedName>
</protein>
<evidence type="ECO:0000256" key="5">
    <source>
        <dbReference type="SAM" id="Phobius"/>
    </source>
</evidence>
<comment type="subcellular location">
    <subcellularLocation>
        <location evidence="1">Endomembrane system</location>
        <topology evidence="1">Multi-pass membrane protein</topology>
    </subcellularLocation>
</comment>
<keyword evidence="4 5" id="KW-0472">Membrane</keyword>
<feature type="transmembrane region" description="Helical" evidence="5">
    <location>
        <begin position="49"/>
        <end position="69"/>
    </location>
</feature>
<dbReference type="Gene3D" id="1.20.120.1630">
    <property type="match status" value="1"/>
</dbReference>
<keyword evidence="2 5" id="KW-0812">Transmembrane</keyword>
<dbReference type="Proteomes" id="UP000001879">
    <property type="component" value="Chromosome"/>
</dbReference>
<evidence type="ECO:0000313" key="7">
    <source>
        <dbReference type="Proteomes" id="UP000001879"/>
    </source>
</evidence>
<dbReference type="Pfam" id="PF04191">
    <property type="entry name" value="PEMT"/>
    <property type="match status" value="1"/>
</dbReference>